<gene>
    <name evidence="2" type="ORF">HYPSUDRAFT_36456</name>
</gene>
<organism evidence="2 3">
    <name type="scientific">Hypholoma sublateritium (strain FD-334 SS-4)</name>
    <dbReference type="NCBI Taxonomy" id="945553"/>
    <lineage>
        <taxon>Eukaryota</taxon>
        <taxon>Fungi</taxon>
        <taxon>Dikarya</taxon>
        <taxon>Basidiomycota</taxon>
        <taxon>Agaricomycotina</taxon>
        <taxon>Agaricomycetes</taxon>
        <taxon>Agaricomycetidae</taxon>
        <taxon>Agaricales</taxon>
        <taxon>Agaricineae</taxon>
        <taxon>Strophariaceae</taxon>
        <taxon>Hypholoma</taxon>
    </lineage>
</organism>
<sequence length="203" mass="21505">MSLSKHVSIALRASKKPLATRAFHSPFALLGTSPLTHPNPPSQEATVSHYEKYYEHAHEPTVTSSGYRTYVVSEPEQSSRHYQVPAGAYPTSAPYESFPTTTAPKTENIRLSSTSADILAHGFTTRAAPQNRSGVGYSSAVRHASAPGEMSALGGSYGGASMMDKEGTTAGIGSLAARNPPPDGNVAEKFSRAGLDGAWKLRK</sequence>
<evidence type="ECO:0000313" key="3">
    <source>
        <dbReference type="Proteomes" id="UP000054270"/>
    </source>
</evidence>
<dbReference type="OMA" id="APYQNYT"/>
<dbReference type="Proteomes" id="UP000054270">
    <property type="component" value="Unassembled WGS sequence"/>
</dbReference>
<reference evidence="3" key="1">
    <citation type="submission" date="2014-04" db="EMBL/GenBank/DDBJ databases">
        <title>Evolutionary Origins and Diversification of the Mycorrhizal Mutualists.</title>
        <authorList>
            <consortium name="DOE Joint Genome Institute"/>
            <consortium name="Mycorrhizal Genomics Consortium"/>
            <person name="Kohler A."/>
            <person name="Kuo A."/>
            <person name="Nagy L.G."/>
            <person name="Floudas D."/>
            <person name="Copeland A."/>
            <person name="Barry K.W."/>
            <person name="Cichocki N."/>
            <person name="Veneault-Fourrey C."/>
            <person name="LaButti K."/>
            <person name="Lindquist E.A."/>
            <person name="Lipzen A."/>
            <person name="Lundell T."/>
            <person name="Morin E."/>
            <person name="Murat C."/>
            <person name="Riley R."/>
            <person name="Ohm R."/>
            <person name="Sun H."/>
            <person name="Tunlid A."/>
            <person name="Henrissat B."/>
            <person name="Grigoriev I.V."/>
            <person name="Hibbett D.S."/>
            <person name="Martin F."/>
        </authorList>
    </citation>
    <scope>NUCLEOTIDE SEQUENCE [LARGE SCALE GENOMIC DNA]</scope>
    <source>
        <strain evidence="3">FD-334 SS-4</strain>
    </source>
</reference>
<evidence type="ECO:0000256" key="1">
    <source>
        <dbReference type="SAM" id="MobiDB-lite"/>
    </source>
</evidence>
<dbReference type="AlphaFoldDB" id="A0A0D2PCF3"/>
<accession>A0A0D2PCF3</accession>
<keyword evidence="3" id="KW-1185">Reference proteome</keyword>
<dbReference type="EMBL" id="KN817528">
    <property type="protein sequence ID" value="KJA26206.1"/>
    <property type="molecule type" value="Genomic_DNA"/>
</dbReference>
<evidence type="ECO:0000313" key="2">
    <source>
        <dbReference type="EMBL" id="KJA26206.1"/>
    </source>
</evidence>
<name>A0A0D2PCF3_HYPSF</name>
<dbReference type="STRING" id="945553.A0A0D2PCF3"/>
<protein>
    <submittedName>
        <fullName evidence="2">Uncharacterized protein</fullName>
    </submittedName>
</protein>
<dbReference type="OrthoDB" id="3355886at2759"/>
<proteinExistence type="predicted"/>
<feature type="region of interest" description="Disordered" evidence="1">
    <location>
        <begin position="171"/>
        <end position="203"/>
    </location>
</feature>